<evidence type="ECO:0000313" key="3">
    <source>
        <dbReference type="Proteomes" id="UP000699462"/>
    </source>
</evidence>
<comment type="caution">
    <text evidence="2">The sequence shown here is derived from an EMBL/GenBank/DDBJ whole genome shotgun (WGS) entry which is preliminary data.</text>
</comment>
<evidence type="ECO:0000256" key="1">
    <source>
        <dbReference type="ARBA" id="ARBA00006781"/>
    </source>
</evidence>
<dbReference type="GO" id="GO:0005634">
    <property type="term" value="C:nucleus"/>
    <property type="evidence" value="ECO:0007669"/>
    <property type="project" value="TreeGrafter"/>
</dbReference>
<evidence type="ECO:0000313" key="2">
    <source>
        <dbReference type="EMBL" id="KAF8570006.1"/>
    </source>
</evidence>
<comment type="similarity">
    <text evidence="1">Belongs to the BCP1 family.</text>
</comment>
<dbReference type="InterPro" id="IPR025602">
    <property type="entry name" value="BCP1_family"/>
</dbReference>
<protein>
    <recommendedName>
        <fullName evidence="4">Protein BCP1</fullName>
    </recommendedName>
</protein>
<gene>
    <name evidence="2" type="ORF">P879_02151</name>
</gene>
<dbReference type="PANTHER" id="PTHR13261">
    <property type="entry name" value="BRCA2 AND CDKN1A INTERACTING PROTEIN"/>
    <property type="match status" value="1"/>
</dbReference>
<evidence type="ECO:0008006" key="4">
    <source>
        <dbReference type="Google" id="ProtNLM"/>
    </source>
</evidence>
<reference evidence="2 3" key="1">
    <citation type="submission" date="2019-07" db="EMBL/GenBank/DDBJ databases">
        <title>Annotation for the trematode Paragonimus westermani.</title>
        <authorList>
            <person name="Choi Y.-J."/>
        </authorList>
    </citation>
    <scope>NUCLEOTIDE SEQUENCE [LARGE SCALE GENOMIC DNA]</scope>
    <source>
        <strain evidence="2">180907_Pwestermani</strain>
    </source>
</reference>
<dbReference type="PANTHER" id="PTHR13261:SF0">
    <property type="entry name" value="BRCA2 AND CDKN1A-INTERACTING PROTEIN"/>
    <property type="match status" value="1"/>
</dbReference>
<dbReference type="Proteomes" id="UP000699462">
    <property type="component" value="Unassembled WGS sequence"/>
</dbReference>
<dbReference type="EMBL" id="JTDF01001448">
    <property type="protein sequence ID" value="KAF8570006.1"/>
    <property type="molecule type" value="Genomic_DNA"/>
</dbReference>
<dbReference type="OrthoDB" id="27543at2759"/>
<proteinExistence type="inferred from homology"/>
<organism evidence="2 3">
    <name type="scientific">Paragonimus westermani</name>
    <dbReference type="NCBI Taxonomy" id="34504"/>
    <lineage>
        <taxon>Eukaryota</taxon>
        <taxon>Metazoa</taxon>
        <taxon>Spiralia</taxon>
        <taxon>Lophotrochozoa</taxon>
        <taxon>Platyhelminthes</taxon>
        <taxon>Trematoda</taxon>
        <taxon>Digenea</taxon>
        <taxon>Plagiorchiida</taxon>
        <taxon>Troglotremata</taxon>
        <taxon>Troglotrematidae</taxon>
        <taxon>Paragonimus</taxon>
    </lineage>
</organism>
<accession>A0A8T0DRP8</accession>
<sequence length="277" mass="30375">MSAVPSTQRLCYTVPVPLQRILTHFDCCRMPKKVARKEDFDPPTLELDLEGFSPSNGDCDGIAVLLRHIFAGSAVNAVDLAKYIVSNNACGTVVKPSADDDEAGSDDDDDQQIIFSLTTVISLSSSESQKYSVIGHLKEFLKSIVIKAKPSTAKDDVLGYLDSDSTHLCLFLNERFENLPLSVCADAVAALPAEMKEANLSPTHLVLLSRAHKSVSDFTLDYAYPEIEHVLPFSVANVEVTTTTGCAEDNSDFNTYVILIIPMDRFSEVLDAMRRHL</sequence>
<name>A0A8T0DRP8_9TREM</name>
<dbReference type="Pfam" id="PF13862">
    <property type="entry name" value="BCCIP"/>
    <property type="match status" value="1"/>
</dbReference>
<dbReference type="AlphaFoldDB" id="A0A8T0DRP8"/>
<keyword evidence="3" id="KW-1185">Reference proteome</keyword>